<keyword evidence="8 11" id="KW-0067">ATP-binding</keyword>
<comment type="catalytic activity">
    <reaction evidence="10 11">
        <text>nicotinate beta-D-ribonucleotide + ATP + H(+) = deamido-NAD(+) + diphosphate</text>
        <dbReference type="Rhea" id="RHEA:22860"/>
        <dbReference type="ChEBI" id="CHEBI:15378"/>
        <dbReference type="ChEBI" id="CHEBI:30616"/>
        <dbReference type="ChEBI" id="CHEBI:33019"/>
        <dbReference type="ChEBI" id="CHEBI:57502"/>
        <dbReference type="ChEBI" id="CHEBI:58437"/>
        <dbReference type="EC" id="2.7.7.18"/>
    </reaction>
</comment>
<evidence type="ECO:0000256" key="1">
    <source>
        <dbReference type="ARBA" id="ARBA00002324"/>
    </source>
</evidence>
<dbReference type="AlphaFoldDB" id="A0A9D1LI20"/>
<dbReference type="PANTHER" id="PTHR39321:SF3">
    <property type="entry name" value="PHOSPHOPANTETHEINE ADENYLYLTRANSFERASE"/>
    <property type="match status" value="1"/>
</dbReference>
<dbReference type="GO" id="GO:0004515">
    <property type="term" value="F:nicotinate-nucleotide adenylyltransferase activity"/>
    <property type="evidence" value="ECO:0007669"/>
    <property type="project" value="UniProtKB-UniRule"/>
</dbReference>
<keyword evidence="7 11" id="KW-0547">Nucleotide-binding</keyword>
<evidence type="ECO:0000313" key="14">
    <source>
        <dbReference type="Proteomes" id="UP000824076"/>
    </source>
</evidence>
<dbReference type="InterPro" id="IPR014729">
    <property type="entry name" value="Rossmann-like_a/b/a_fold"/>
</dbReference>
<keyword evidence="6 11" id="KW-0548">Nucleotidyltransferase</keyword>
<evidence type="ECO:0000256" key="3">
    <source>
        <dbReference type="ARBA" id="ARBA00009014"/>
    </source>
</evidence>
<evidence type="ECO:0000256" key="5">
    <source>
        <dbReference type="ARBA" id="ARBA00022679"/>
    </source>
</evidence>
<evidence type="ECO:0000256" key="4">
    <source>
        <dbReference type="ARBA" id="ARBA00022642"/>
    </source>
</evidence>
<comment type="pathway">
    <text evidence="2 11">Cofactor biosynthesis; NAD(+) biosynthesis; deamido-NAD(+) from nicotinate D-ribonucleotide: step 1/1.</text>
</comment>
<sequence length="192" mass="22005">MNIGVFGGSFNPIHEGHCMVASYIAQYSPIVDEVWLLVTPVNPIKNIVGESYDCHRVEMAKLAVEGVPFLKVCDIEFSLSAPFYTIRTLDALQEQYPEHRFRLIIGSDNWLCFDRWKDSERIISDYGVIVYPRPNFPCDERASHANVEFVDAPQIDISSTFVRNGLKEGKDMSFFLPDKVEKYIKNNNLYSL</sequence>
<dbReference type="Proteomes" id="UP000824076">
    <property type="component" value="Unassembled WGS sequence"/>
</dbReference>
<dbReference type="EMBL" id="DVMS01000216">
    <property type="protein sequence ID" value="HIU39536.1"/>
    <property type="molecule type" value="Genomic_DNA"/>
</dbReference>
<organism evidence="13 14">
    <name type="scientific">Candidatus Limisoma intestinavium</name>
    <dbReference type="NCBI Taxonomy" id="2840856"/>
    <lineage>
        <taxon>Bacteria</taxon>
        <taxon>Pseudomonadati</taxon>
        <taxon>Bacteroidota</taxon>
        <taxon>Bacteroidia</taxon>
        <taxon>Bacteroidales</taxon>
        <taxon>Candidatus Limisoma</taxon>
    </lineage>
</organism>
<dbReference type="GO" id="GO:0009435">
    <property type="term" value="P:NAD+ biosynthetic process"/>
    <property type="evidence" value="ECO:0007669"/>
    <property type="project" value="UniProtKB-UniRule"/>
</dbReference>
<evidence type="ECO:0000256" key="2">
    <source>
        <dbReference type="ARBA" id="ARBA00005019"/>
    </source>
</evidence>
<keyword evidence="4 11" id="KW-0662">Pyridine nucleotide biosynthesis</keyword>
<dbReference type="GO" id="GO:0005524">
    <property type="term" value="F:ATP binding"/>
    <property type="evidence" value="ECO:0007669"/>
    <property type="project" value="UniProtKB-KW"/>
</dbReference>
<reference evidence="13" key="1">
    <citation type="submission" date="2020-10" db="EMBL/GenBank/DDBJ databases">
        <authorList>
            <person name="Gilroy R."/>
        </authorList>
    </citation>
    <scope>NUCLEOTIDE SEQUENCE</scope>
    <source>
        <strain evidence="13">17073</strain>
    </source>
</reference>
<dbReference type="NCBIfam" id="TIGR00482">
    <property type="entry name" value="nicotinate (nicotinamide) nucleotide adenylyltransferase"/>
    <property type="match status" value="1"/>
</dbReference>
<accession>A0A9D1LI20</accession>
<dbReference type="Pfam" id="PF01467">
    <property type="entry name" value="CTP_transf_like"/>
    <property type="match status" value="1"/>
</dbReference>
<dbReference type="CDD" id="cd02165">
    <property type="entry name" value="NMNAT"/>
    <property type="match status" value="1"/>
</dbReference>
<dbReference type="Gene3D" id="3.40.50.620">
    <property type="entry name" value="HUPs"/>
    <property type="match status" value="1"/>
</dbReference>
<keyword evidence="9 11" id="KW-0520">NAD</keyword>
<gene>
    <name evidence="11" type="primary">nadD</name>
    <name evidence="13" type="ORF">IAD18_07720</name>
</gene>
<evidence type="ECO:0000256" key="8">
    <source>
        <dbReference type="ARBA" id="ARBA00022840"/>
    </source>
</evidence>
<comment type="similarity">
    <text evidence="3 11">Belongs to the NadD family.</text>
</comment>
<proteinExistence type="inferred from homology"/>
<dbReference type="InterPro" id="IPR005248">
    <property type="entry name" value="NadD/NMNAT"/>
</dbReference>
<name>A0A9D1LI20_9BACT</name>
<reference evidence="13" key="2">
    <citation type="journal article" date="2021" name="PeerJ">
        <title>Extensive microbial diversity within the chicken gut microbiome revealed by metagenomics and culture.</title>
        <authorList>
            <person name="Gilroy R."/>
            <person name="Ravi A."/>
            <person name="Getino M."/>
            <person name="Pursley I."/>
            <person name="Horton D.L."/>
            <person name="Alikhan N.F."/>
            <person name="Baker D."/>
            <person name="Gharbi K."/>
            <person name="Hall N."/>
            <person name="Watson M."/>
            <person name="Adriaenssens E.M."/>
            <person name="Foster-Nyarko E."/>
            <person name="Jarju S."/>
            <person name="Secka A."/>
            <person name="Antonio M."/>
            <person name="Oren A."/>
            <person name="Chaudhuri R.R."/>
            <person name="La Ragione R."/>
            <person name="Hildebrand F."/>
            <person name="Pallen M.J."/>
        </authorList>
    </citation>
    <scope>NUCLEOTIDE SEQUENCE</scope>
    <source>
        <strain evidence="13">17073</strain>
    </source>
</reference>
<keyword evidence="5 11" id="KW-0808">Transferase</keyword>
<dbReference type="SUPFAM" id="SSF52374">
    <property type="entry name" value="Nucleotidylyl transferase"/>
    <property type="match status" value="1"/>
</dbReference>
<evidence type="ECO:0000259" key="12">
    <source>
        <dbReference type="Pfam" id="PF01467"/>
    </source>
</evidence>
<evidence type="ECO:0000256" key="10">
    <source>
        <dbReference type="ARBA" id="ARBA00048721"/>
    </source>
</evidence>
<feature type="domain" description="Cytidyltransferase-like" evidence="12">
    <location>
        <begin position="5"/>
        <end position="164"/>
    </location>
</feature>
<evidence type="ECO:0000256" key="11">
    <source>
        <dbReference type="HAMAP-Rule" id="MF_00244"/>
    </source>
</evidence>
<comment type="caution">
    <text evidence="13">The sequence shown here is derived from an EMBL/GenBank/DDBJ whole genome shotgun (WGS) entry which is preliminary data.</text>
</comment>
<dbReference type="PANTHER" id="PTHR39321">
    <property type="entry name" value="NICOTINATE-NUCLEOTIDE ADENYLYLTRANSFERASE-RELATED"/>
    <property type="match status" value="1"/>
</dbReference>
<evidence type="ECO:0000256" key="7">
    <source>
        <dbReference type="ARBA" id="ARBA00022741"/>
    </source>
</evidence>
<evidence type="ECO:0000256" key="6">
    <source>
        <dbReference type="ARBA" id="ARBA00022695"/>
    </source>
</evidence>
<evidence type="ECO:0000256" key="9">
    <source>
        <dbReference type="ARBA" id="ARBA00023027"/>
    </source>
</evidence>
<dbReference type="HAMAP" id="MF_00244">
    <property type="entry name" value="NaMN_adenylyltr"/>
    <property type="match status" value="1"/>
</dbReference>
<dbReference type="InterPro" id="IPR004821">
    <property type="entry name" value="Cyt_trans-like"/>
</dbReference>
<dbReference type="EC" id="2.7.7.18" evidence="11"/>
<protein>
    <recommendedName>
        <fullName evidence="11">Probable nicotinate-nucleotide adenylyltransferase</fullName>
        <ecNumber evidence="11">2.7.7.18</ecNumber>
    </recommendedName>
    <alternativeName>
        <fullName evidence="11">Deamido-NAD(+) diphosphorylase</fullName>
    </alternativeName>
    <alternativeName>
        <fullName evidence="11">Deamido-NAD(+) pyrophosphorylase</fullName>
    </alternativeName>
    <alternativeName>
        <fullName evidence="11">Nicotinate mononucleotide adenylyltransferase</fullName>
        <shortName evidence="11">NaMN adenylyltransferase</shortName>
    </alternativeName>
</protein>
<evidence type="ECO:0000313" key="13">
    <source>
        <dbReference type="EMBL" id="HIU39536.1"/>
    </source>
</evidence>
<comment type="function">
    <text evidence="1 11">Catalyzes the reversible adenylation of nicotinate mononucleotide (NaMN) to nicotinic acid adenine dinucleotide (NaAD).</text>
</comment>